<dbReference type="InterPro" id="IPR020826">
    <property type="entry name" value="Transketolase_BS"/>
</dbReference>
<evidence type="ECO:0000256" key="6">
    <source>
        <dbReference type="ARBA" id="ARBA00022842"/>
    </source>
</evidence>
<evidence type="ECO:0000256" key="10">
    <source>
        <dbReference type="HAMAP-Rule" id="MF_00315"/>
    </source>
</evidence>
<dbReference type="RefSeq" id="WP_212819184.1">
    <property type="nucleotide sequence ID" value="NZ_AP023415.1"/>
</dbReference>
<sequence>MILEKIRDPEDIKLLNSAQVDRLCRELRDFLVENVSKTGGHLASNLGVVELTVAIHRVFDTSKDRLVFDVGHQCYCHKILTGRQSLFHTLRQLGGLSGFPKPYESEHDAFVAGHASNSVSVALGMAHARTLLHEDYSVIALIGDGAMTGGLSFEGLNDAGASGEPMIVILNDNGMSIDANVGGLSRHLSRLRSEEGYNNFKRWYKDKLQGDSPAKKHLYNASSHVKHWLKSNLLPESTMFEKMGFSYMGPVNGHDVQKLTQMLTWAKEKNGPVLLHVLTEKGRGYSYARQDPERFHGTPPFDPATGKPLRQSKPSFSSVFGEALVELAREDNRICAITAAMTSGTGLSRFAKEFPDRFFDVGIAEGHAVAMAGGMAKQGLIPVFAVYSSFLQRGFDMLIHDISLDNLHAVFCVDRAGLVGADGQTHHGCFDPAFLSQVPGMTVLCPSSFSELKEMLHFALFSVTGPVTIRYPRGAESVYKGCSLPVQFTPLREGSDFTVLTYGILVNEALKAADILEKSGIFIRVLKLNRIAPLSADEVSAMLKGTTRLLVLEDCLDAGCVGQRVAALALEAGVKLDKLILRNCGSTLPTEGSVEQLYSSRKLDGVGVAASIEEALHEQ</sequence>
<comment type="similarity">
    <text evidence="2 10">Belongs to the transketolase family. DXPS subfamily.</text>
</comment>
<dbReference type="AlphaFoldDB" id="A0A810PR91"/>
<dbReference type="KEGG" id="vfa:MM35RIKEN_06060"/>
<dbReference type="GO" id="GO:0005829">
    <property type="term" value="C:cytosol"/>
    <property type="evidence" value="ECO:0007669"/>
    <property type="project" value="TreeGrafter"/>
</dbReference>
<dbReference type="SMART" id="SM00861">
    <property type="entry name" value="Transket_pyr"/>
    <property type="match status" value="1"/>
</dbReference>
<dbReference type="Gene3D" id="3.40.50.970">
    <property type="match status" value="2"/>
</dbReference>
<dbReference type="Pfam" id="PF02779">
    <property type="entry name" value="Transket_pyr"/>
    <property type="match status" value="1"/>
</dbReference>
<dbReference type="PANTHER" id="PTHR43322">
    <property type="entry name" value="1-D-DEOXYXYLULOSE 5-PHOSPHATE SYNTHASE-RELATED"/>
    <property type="match status" value="1"/>
</dbReference>
<dbReference type="PROSITE" id="PS00801">
    <property type="entry name" value="TRANSKETOLASE_1"/>
    <property type="match status" value="1"/>
</dbReference>
<dbReference type="GO" id="GO:0016114">
    <property type="term" value="P:terpenoid biosynthetic process"/>
    <property type="evidence" value="ECO:0007669"/>
    <property type="project" value="UniProtKB-UniRule"/>
</dbReference>
<feature type="binding site" evidence="10">
    <location>
        <position position="144"/>
    </location>
    <ligand>
        <name>Mg(2+)</name>
        <dbReference type="ChEBI" id="CHEBI:18420"/>
    </ligand>
</feature>
<dbReference type="NCBIfam" id="NF003933">
    <property type="entry name" value="PRK05444.2-2"/>
    <property type="match status" value="1"/>
</dbReference>
<feature type="binding site" evidence="10">
    <location>
        <position position="365"/>
    </location>
    <ligand>
        <name>thiamine diphosphate</name>
        <dbReference type="ChEBI" id="CHEBI:58937"/>
    </ligand>
</feature>
<evidence type="ECO:0000256" key="5">
    <source>
        <dbReference type="ARBA" id="ARBA00022723"/>
    </source>
</evidence>
<comment type="subunit">
    <text evidence="3 10">Homodimer.</text>
</comment>
<dbReference type="InterPro" id="IPR005475">
    <property type="entry name" value="Transketolase-like_Pyr-bd"/>
</dbReference>
<keyword evidence="7 10" id="KW-0784">Thiamine biosynthesis</keyword>
<evidence type="ECO:0000313" key="12">
    <source>
        <dbReference type="EMBL" id="BCK78414.1"/>
    </source>
</evidence>
<dbReference type="InterPro" id="IPR033248">
    <property type="entry name" value="Transketolase_C"/>
</dbReference>
<dbReference type="InterPro" id="IPR029061">
    <property type="entry name" value="THDP-binding"/>
</dbReference>
<dbReference type="PROSITE" id="PS00802">
    <property type="entry name" value="TRANSKETOLASE_2"/>
    <property type="match status" value="1"/>
</dbReference>
<keyword evidence="5 10" id="KW-0479">Metal-binding</keyword>
<comment type="cofactor">
    <cofactor evidence="10">
        <name>Mg(2+)</name>
        <dbReference type="ChEBI" id="CHEBI:18420"/>
    </cofactor>
    <text evidence="10">Binds 1 Mg(2+) ion per subunit.</text>
</comment>
<dbReference type="InterPro" id="IPR049557">
    <property type="entry name" value="Transketolase_CS"/>
</dbReference>
<dbReference type="Pfam" id="PF13292">
    <property type="entry name" value="DXP_synthase_N"/>
    <property type="match status" value="1"/>
</dbReference>
<dbReference type="UniPathway" id="UPA00064">
    <property type="reaction ID" value="UER00091"/>
</dbReference>
<comment type="cofactor">
    <cofactor evidence="10">
        <name>thiamine diphosphate</name>
        <dbReference type="ChEBI" id="CHEBI:58937"/>
    </cofactor>
    <text evidence="10">Binds 1 thiamine pyrophosphate per subunit.</text>
</comment>
<evidence type="ECO:0000256" key="3">
    <source>
        <dbReference type="ARBA" id="ARBA00011738"/>
    </source>
</evidence>
<evidence type="ECO:0000256" key="1">
    <source>
        <dbReference type="ARBA" id="ARBA00004980"/>
    </source>
</evidence>
<evidence type="ECO:0000256" key="9">
    <source>
        <dbReference type="ARBA" id="ARBA00023229"/>
    </source>
</evidence>
<dbReference type="CDD" id="cd02007">
    <property type="entry name" value="TPP_DXS"/>
    <property type="match status" value="1"/>
</dbReference>
<dbReference type="GO" id="GO:0009228">
    <property type="term" value="P:thiamine biosynthetic process"/>
    <property type="evidence" value="ECO:0007669"/>
    <property type="project" value="UniProtKB-UniRule"/>
</dbReference>
<feature type="binding site" evidence="10">
    <location>
        <begin position="145"/>
        <end position="146"/>
    </location>
    <ligand>
        <name>thiamine diphosphate</name>
        <dbReference type="ChEBI" id="CHEBI:58937"/>
    </ligand>
</feature>
<evidence type="ECO:0000256" key="7">
    <source>
        <dbReference type="ARBA" id="ARBA00022977"/>
    </source>
</evidence>
<dbReference type="SUPFAM" id="SSF52922">
    <property type="entry name" value="TK C-terminal domain-like"/>
    <property type="match status" value="1"/>
</dbReference>
<dbReference type="GO" id="GO:0000287">
    <property type="term" value="F:magnesium ion binding"/>
    <property type="evidence" value="ECO:0007669"/>
    <property type="project" value="UniProtKB-UniRule"/>
</dbReference>
<protein>
    <recommendedName>
        <fullName evidence="10">1-deoxy-D-xylulose-5-phosphate synthase</fullName>
        <ecNumber evidence="10">2.2.1.7</ecNumber>
    </recommendedName>
    <alternativeName>
        <fullName evidence="10">1-deoxyxylulose-5-phosphate synthase</fullName>
        <shortName evidence="10">DXP synthase</shortName>
        <shortName evidence="10">DXPS</shortName>
    </alternativeName>
</protein>
<dbReference type="GO" id="GO:0030976">
    <property type="term" value="F:thiamine pyrophosphate binding"/>
    <property type="evidence" value="ECO:0007669"/>
    <property type="project" value="UniProtKB-UniRule"/>
</dbReference>
<keyword evidence="13" id="KW-1185">Reference proteome</keyword>
<evidence type="ECO:0000256" key="8">
    <source>
        <dbReference type="ARBA" id="ARBA00023052"/>
    </source>
</evidence>
<dbReference type="EMBL" id="AP023415">
    <property type="protein sequence ID" value="BCK78414.1"/>
    <property type="molecule type" value="Genomic_DNA"/>
</dbReference>
<accession>A0A810PR91</accession>
<dbReference type="Proteomes" id="UP000681343">
    <property type="component" value="Chromosome"/>
</dbReference>
<dbReference type="EC" id="2.2.1.7" evidence="10"/>
<feature type="binding site" evidence="10">
    <location>
        <position position="173"/>
    </location>
    <ligand>
        <name>Mg(2+)</name>
        <dbReference type="ChEBI" id="CHEBI:18420"/>
    </ligand>
</feature>
<dbReference type="SUPFAM" id="SSF52518">
    <property type="entry name" value="Thiamin diphosphate-binding fold (THDP-binding)"/>
    <property type="match status" value="1"/>
</dbReference>
<dbReference type="GO" id="GO:0019288">
    <property type="term" value="P:isopentenyl diphosphate biosynthetic process, methylerythritol 4-phosphate pathway"/>
    <property type="evidence" value="ECO:0007669"/>
    <property type="project" value="TreeGrafter"/>
</dbReference>
<organism evidence="12 13">
    <name type="scientific">Vescimonas fastidiosa</name>
    <dbReference type="NCBI Taxonomy" id="2714353"/>
    <lineage>
        <taxon>Bacteria</taxon>
        <taxon>Bacillati</taxon>
        <taxon>Bacillota</taxon>
        <taxon>Clostridia</taxon>
        <taxon>Eubacteriales</taxon>
        <taxon>Oscillospiraceae</taxon>
        <taxon>Vescimonas</taxon>
    </lineage>
</organism>
<feature type="domain" description="Transketolase-like pyrimidine-binding" evidence="11">
    <location>
        <begin position="314"/>
        <end position="478"/>
    </location>
</feature>
<name>A0A810PR91_9FIRM</name>
<feature type="binding site" evidence="10">
    <location>
        <position position="72"/>
    </location>
    <ligand>
        <name>thiamine diphosphate</name>
        <dbReference type="ChEBI" id="CHEBI:58937"/>
    </ligand>
</feature>
<dbReference type="CDD" id="cd07033">
    <property type="entry name" value="TPP_PYR_DXS_TK_like"/>
    <property type="match status" value="1"/>
</dbReference>
<dbReference type="InterPro" id="IPR005477">
    <property type="entry name" value="Dxylulose-5-P_synthase"/>
</dbReference>
<feature type="binding site" evidence="10">
    <location>
        <begin position="113"/>
        <end position="115"/>
    </location>
    <ligand>
        <name>thiamine diphosphate</name>
        <dbReference type="ChEBI" id="CHEBI:58937"/>
    </ligand>
</feature>
<dbReference type="Gene3D" id="3.40.50.920">
    <property type="match status" value="1"/>
</dbReference>
<dbReference type="PANTHER" id="PTHR43322:SF5">
    <property type="entry name" value="1-DEOXY-D-XYLULOSE-5-PHOSPHATE SYNTHASE, CHLOROPLASTIC"/>
    <property type="match status" value="1"/>
</dbReference>
<evidence type="ECO:0000313" key="13">
    <source>
        <dbReference type="Proteomes" id="UP000681343"/>
    </source>
</evidence>
<keyword evidence="6 10" id="KW-0460">Magnesium</keyword>
<comment type="catalytic activity">
    <reaction evidence="10">
        <text>D-glyceraldehyde 3-phosphate + pyruvate + H(+) = 1-deoxy-D-xylulose 5-phosphate + CO2</text>
        <dbReference type="Rhea" id="RHEA:12605"/>
        <dbReference type="ChEBI" id="CHEBI:15361"/>
        <dbReference type="ChEBI" id="CHEBI:15378"/>
        <dbReference type="ChEBI" id="CHEBI:16526"/>
        <dbReference type="ChEBI" id="CHEBI:57792"/>
        <dbReference type="ChEBI" id="CHEBI:59776"/>
        <dbReference type="EC" id="2.2.1.7"/>
    </reaction>
</comment>
<evidence type="ECO:0000256" key="4">
    <source>
        <dbReference type="ARBA" id="ARBA00022679"/>
    </source>
</evidence>
<dbReference type="NCBIfam" id="TIGR00204">
    <property type="entry name" value="dxs"/>
    <property type="match status" value="1"/>
</dbReference>
<reference evidence="12" key="1">
    <citation type="submission" date="2020-09" db="EMBL/GenBank/DDBJ databases">
        <title>New species isolated from human feces.</title>
        <authorList>
            <person name="Kitahara M."/>
            <person name="Shigeno Y."/>
            <person name="Shime M."/>
            <person name="Matsumoto Y."/>
            <person name="Nakamura S."/>
            <person name="Motooka D."/>
            <person name="Fukuoka S."/>
            <person name="Nishikawa H."/>
            <person name="Benno Y."/>
        </authorList>
    </citation>
    <scope>NUCLEOTIDE SEQUENCE</scope>
    <source>
        <strain evidence="12">MM35</strain>
    </source>
</reference>
<feature type="binding site" evidence="10">
    <location>
        <position position="173"/>
    </location>
    <ligand>
        <name>thiamine diphosphate</name>
        <dbReference type="ChEBI" id="CHEBI:58937"/>
    </ligand>
</feature>
<dbReference type="HAMAP" id="MF_00315">
    <property type="entry name" value="DXP_synth"/>
    <property type="match status" value="1"/>
</dbReference>
<keyword evidence="8 10" id="KW-0786">Thiamine pyrophosphate</keyword>
<gene>
    <name evidence="10 12" type="primary">dxs</name>
    <name evidence="12" type="ORF">MM35RIKEN_06060</name>
</gene>
<feature type="binding site" evidence="10">
    <location>
        <position position="285"/>
    </location>
    <ligand>
        <name>thiamine diphosphate</name>
        <dbReference type="ChEBI" id="CHEBI:58937"/>
    </ligand>
</feature>
<evidence type="ECO:0000259" key="11">
    <source>
        <dbReference type="SMART" id="SM00861"/>
    </source>
</evidence>
<proteinExistence type="inferred from homology"/>
<dbReference type="GO" id="GO:0008661">
    <property type="term" value="F:1-deoxy-D-xylulose-5-phosphate synthase activity"/>
    <property type="evidence" value="ECO:0007669"/>
    <property type="project" value="UniProtKB-UniRule"/>
</dbReference>
<evidence type="ECO:0000256" key="2">
    <source>
        <dbReference type="ARBA" id="ARBA00011081"/>
    </source>
</evidence>
<keyword evidence="4 10" id="KW-0808">Transferase</keyword>
<dbReference type="InterPro" id="IPR009014">
    <property type="entry name" value="Transketo_C/PFOR_II"/>
</dbReference>
<dbReference type="Pfam" id="PF02780">
    <property type="entry name" value="Transketolase_C"/>
    <property type="match status" value="1"/>
</dbReference>
<comment type="pathway">
    <text evidence="1 10">Metabolic intermediate biosynthesis; 1-deoxy-D-xylulose 5-phosphate biosynthesis; 1-deoxy-D-xylulose 5-phosphate from D-glyceraldehyde 3-phosphate and pyruvate: step 1/1.</text>
</comment>
<keyword evidence="9 10" id="KW-0414">Isoprene biosynthesis</keyword>
<comment type="function">
    <text evidence="10">Catalyzes the acyloin condensation reaction between C atoms 2 and 3 of pyruvate and glyceraldehyde 3-phosphate to yield 1-deoxy-D-xylulose-5-phosphate (DXP).</text>
</comment>